<dbReference type="AlphaFoldDB" id="A0AAI9UYJ5"/>
<keyword evidence="5" id="KW-1015">Disulfide bond</keyword>
<proteinExistence type="inferred from homology"/>
<evidence type="ECO:0000256" key="4">
    <source>
        <dbReference type="ARBA" id="ARBA00022801"/>
    </source>
</evidence>
<evidence type="ECO:0000313" key="8">
    <source>
        <dbReference type="EMBL" id="KAK1466072.1"/>
    </source>
</evidence>
<dbReference type="GO" id="GO:0030600">
    <property type="term" value="F:feruloyl esterase activity"/>
    <property type="evidence" value="ECO:0007669"/>
    <property type="project" value="UniProtKB-EC"/>
</dbReference>
<dbReference type="PANTHER" id="PTHR33938:SF15">
    <property type="entry name" value="FERULOYL ESTERASE B-RELATED"/>
    <property type="match status" value="1"/>
</dbReference>
<dbReference type="EMBL" id="MPDP01000261">
    <property type="protein sequence ID" value="KAK1466072.1"/>
    <property type="molecule type" value="Genomic_DNA"/>
</dbReference>
<feature type="signal peptide" evidence="7">
    <location>
        <begin position="1"/>
        <end position="16"/>
    </location>
</feature>
<feature type="chain" id="PRO_5042314592" description="Carboxylic ester hydrolase" evidence="7">
    <location>
        <begin position="17"/>
        <end position="173"/>
    </location>
</feature>
<name>A0AAI9UYJ5_9PEZI</name>
<evidence type="ECO:0000313" key="9">
    <source>
        <dbReference type="Proteomes" id="UP001239213"/>
    </source>
</evidence>
<dbReference type="GO" id="GO:0045493">
    <property type="term" value="P:xylan catabolic process"/>
    <property type="evidence" value="ECO:0007669"/>
    <property type="project" value="UniProtKB-KW"/>
</dbReference>
<evidence type="ECO:0000256" key="2">
    <source>
        <dbReference type="ARBA" id="ARBA00022651"/>
    </source>
</evidence>
<keyword evidence="4 7" id="KW-0378">Hydrolase</keyword>
<organism evidence="8 9">
    <name type="scientific">Colletotrichum cuscutae</name>
    <dbReference type="NCBI Taxonomy" id="1209917"/>
    <lineage>
        <taxon>Eukaryota</taxon>
        <taxon>Fungi</taxon>
        <taxon>Dikarya</taxon>
        <taxon>Ascomycota</taxon>
        <taxon>Pezizomycotina</taxon>
        <taxon>Sordariomycetes</taxon>
        <taxon>Hypocreomycetidae</taxon>
        <taxon>Glomerellales</taxon>
        <taxon>Glomerellaceae</taxon>
        <taxon>Colletotrichum</taxon>
        <taxon>Colletotrichum acutatum species complex</taxon>
    </lineage>
</organism>
<comment type="catalytic activity">
    <reaction evidence="6">
        <text>feruloyl-polysaccharide + H2O = ferulate + polysaccharide.</text>
        <dbReference type="EC" id="3.1.1.73"/>
    </reaction>
</comment>
<comment type="similarity">
    <text evidence="7">Belongs to the tannase family.</text>
</comment>
<dbReference type="Proteomes" id="UP001239213">
    <property type="component" value="Unassembled WGS sequence"/>
</dbReference>
<keyword evidence="3 7" id="KW-0732">Signal</keyword>
<evidence type="ECO:0000256" key="6">
    <source>
        <dbReference type="ARBA" id="ARBA00034075"/>
    </source>
</evidence>
<evidence type="ECO:0000256" key="7">
    <source>
        <dbReference type="RuleBase" id="RU361238"/>
    </source>
</evidence>
<dbReference type="InterPro" id="IPR011118">
    <property type="entry name" value="Tannase/feruloyl_esterase"/>
</dbReference>
<keyword evidence="2" id="KW-0624">Polysaccharide degradation</keyword>
<evidence type="ECO:0000256" key="1">
    <source>
        <dbReference type="ARBA" id="ARBA00022487"/>
    </source>
</evidence>
<gene>
    <name evidence="8" type="ORF">CCUS01_07419</name>
</gene>
<keyword evidence="2" id="KW-0119">Carbohydrate metabolism</keyword>
<dbReference type="EC" id="3.1.1.-" evidence="7"/>
<evidence type="ECO:0000256" key="5">
    <source>
        <dbReference type="ARBA" id="ARBA00023157"/>
    </source>
</evidence>
<sequence>MTLALWLLPTTSVAKAKFSTQCDSLPSLIAALASNIRVITTSSIPTHSLNVSGTFNQVAFCRVNGSVPYPENNNVFYEVWLQESITYNDRFLAVGNGGLAGRIDYASMLENVNKGFATSGGDSGRLASDNDDGDAYPGGIYLPFLHDQNQVLAWIRNSIALFTPVAKNRNVLL</sequence>
<keyword evidence="2" id="KW-0858">Xylan degradation</keyword>
<evidence type="ECO:0000256" key="3">
    <source>
        <dbReference type="ARBA" id="ARBA00022729"/>
    </source>
</evidence>
<comment type="caution">
    <text evidence="8">The sequence shown here is derived from an EMBL/GenBank/DDBJ whole genome shotgun (WGS) entry which is preliminary data.</text>
</comment>
<reference evidence="8" key="1">
    <citation type="submission" date="2016-11" db="EMBL/GenBank/DDBJ databases">
        <title>The genome sequence of Colletotrichum cuscutae.</title>
        <authorList>
            <person name="Baroncelli R."/>
        </authorList>
    </citation>
    <scope>NUCLEOTIDE SEQUENCE</scope>
    <source>
        <strain evidence="8">IMI 304802</strain>
    </source>
</reference>
<dbReference type="Pfam" id="PF07519">
    <property type="entry name" value="Tannase"/>
    <property type="match status" value="1"/>
</dbReference>
<keyword evidence="1" id="KW-0719">Serine esterase</keyword>
<accession>A0AAI9UYJ5</accession>
<keyword evidence="9" id="KW-1185">Reference proteome</keyword>
<dbReference type="PANTHER" id="PTHR33938">
    <property type="entry name" value="FERULOYL ESTERASE B-RELATED"/>
    <property type="match status" value="1"/>
</dbReference>
<protein>
    <recommendedName>
        <fullName evidence="7">Carboxylic ester hydrolase</fullName>
        <ecNumber evidence="7">3.1.1.-</ecNumber>
    </recommendedName>
</protein>